<dbReference type="Pfam" id="PF13302">
    <property type="entry name" value="Acetyltransf_3"/>
    <property type="match status" value="1"/>
</dbReference>
<evidence type="ECO:0000259" key="1">
    <source>
        <dbReference type="PROSITE" id="PS51186"/>
    </source>
</evidence>
<gene>
    <name evidence="2" type="ORF">SAMN04488244_104125</name>
</gene>
<dbReference type="GO" id="GO:0016747">
    <property type="term" value="F:acyltransferase activity, transferring groups other than amino-acyl groups"/>
    <property type="evidence" value="ECO:0007669"/>
    <property type="project" value="InterPro"/>
</dbReference>
<reference evidence="3" key="1">
    <citation type="submission" date="2016-10" db="EMBL/GenBank/DDBJ databases">
        <authorList>
            <person name="Varghese N."/>
            <person name="Submissions S."/>
        </authorList>
    </citation>
    <scope>NUCLEOTIDE SEQUENCE [LARGE SCALE GENOMIC DNA]</scope>
    <source>
        <strain evidence="3">CGMCC 1.7062</strain>
    </source>
</reference>
<protein>
    <submittedName>
        <fullName evidence="2">Protein N-acetyltransferase, RimJ/RimL family</fullName>
    </submittedName>
</protein>
<proteinExistence type="predicted"/>
<feature type="domain" description="N-acetyltransferase" evidence="1">
    <location>
        <begin position="31"/>
        <end position="190"/>
    </location>
</feature>
<dbReference type="InterPro" id="IPR000182">
    <property type="entry name" value="GNAT_dom"/>
</dbReference>
<keyword evidence="2" id="KW-0808">Transferase</keyword>
<dbReference type="PANTHER" id="PTHR43792:SF1">
    <property type="entry name" value="N-ACETYLTRANSFERASE DOMAIN-CONTAINING PROTEIN"/>
    <property type="match status" value="1"/>
</dbReference>
<dbReference type="PROSITE" id="PS51186">
    <property type="entry name" value="GNAT"/>
    <property type="match status" value="1"/>
</dbReference>
<dbReference type="SUPFAM" id="SSF55729">
    <property type="entry name" value="Acyl-CoA N-acyltransferases (Nat)"/>
    <property type="match status" value="1"/>
</dbReference>
<dbReference type="InterPro" id="IPR016181">
    <property type="entry name" value="Acyl_CoA_acyltransferase"/>
</dbReference>
<accession>A0A1H5VC31</accession>
<dbReference type="Gene3D" id="3.40.630.30">
    <property type="match status" value="1"/>
</dbReference>
<dbReference type="AlphaFoldDB" id="A0A1H5VC31"/>
<evidence type="ECO:0000313" key="3">
    <source>
        <dbReference type="Proteomes" id="UP000236721"/>
    </source>
</evidence>
<dbReference type="PANTHER" id="PTHR43792">
    <property type="entry name" value="GNAT FAMILY, PUTATIVE (AFU_ORTHOLOGUE AFUA_3G00765)-RELATED-RELATED"/>
    <property type="match status" value="1"/>
</dbReference>
<keyword evidence="3" id="KW-1185">Reference proteome</keyword>
<sequence>MSDLALTYIYALATNVIISMHTKTVATSARLKLDKITEQDADFFLELLNSKGWLTNIGDRNVHSQDQAVAYLREGFLKCYQDNGFGYYVIRLKPCSTPVGICGFLKKPELCYPDLGYALLPQFEGQGYGFEACSTALSWAQQQFDIPVIDAVTLRENSASIRLLGKLGFDRIGIQVSSDGGELALFRLVN</sequence>
<evidence type="ECO:0000313" key="2">
    <source>
        <dbReference type="EMBL" id="SEF84331.1"/>
    </source>
</evidence>
<organism evidence="2 3">
    <name type="scientific">Vibrio hangzhouensis</name>
    <dbReference type="NCBI Taxonomy" id="462991"/>
    <lineage>
        <taxon>Bacteria</taxon>
        <taxon>Pseudomonadati</taxon>
        <taxon>Pseudomonadota</taxon>
        <taxon>Gammaproteobacteria</taxon>
        <taxon>Vibrionales</taxon>
        <taxon>Vibrionaceae</taxon>
        <taxon>Vibrio</taxon>
    </lineage>
</organism>
<dbReference type="Proteomes" id="UP000236721">
    <property type="component" value="Unassembled WGS sequence"/>
</dbReference>
<name>A0A1H5VC31_9VIBR</name>
<dbReference type="InterPro" id="IPR051531">
    <property type="entry name" value="N-acetyltransferase"/>
</dbReference>
<dbReference type="EMBL" id="FNVG01000004">
    <property type="protein sequence ID" value="SEF84331.1"/>
    <property type="molecule type" value="Genomic_DNA"/>
</dbReference>